<name>A0ABY6LHL6_9ARAC</name>
<reference evidence="1 2" key="1">
    <citation type="submission" date="2022-01" db="EMBL/GenBank/DDBJ databases">
        <title>A chromosomal length assembly of Cordylochernes scorpioides.</title>
        <authorList>
            <person name="Zeh D."/>
            <person name="Zeh J."/>
        </authorList>
    </citation>
    <scope>NUCLEOTIDE SEQUENCE [LARGE SCALE GENOMIC DNA]</scope>
    <source>
        <strain evidence="1">IN4F17</strain>
        <tissue evidence="1">Whole Body</tissue>
    </source>
</reference>
<accession>A0ABY6LHL6</accession>
<evidence type="ECO:0000313" key="2">
    <source>
        <dbReference type="Proteomes" id="UP001235939"/>
    </source>
</evidence>
<protein>
    <recommendedName>
        <fullName evidence="3">ATP-dependent DNA helicase</fullName>
    </recommendedName>
</protein>
<keyword evidence="2" id="KW-1185">Reference proteome</keyword>
<evidence type="ECO:0008006" key="3">
    <source>
        <dbReference type="Google" id="ProtNLM"/>
    </source>
</evidence>
<dbReference type="EMBL" id="CP092881">
    <property type="protein sequence ID" value="UYV80682.1"/>
    <property type="molecule type" value="Genomic_DNA"/>
</dbReference>
<organism evidence="1 2">
    <name type="scientific">Cordylochernes scorpioides</name>
    <dbReference type="NCBI Taxonomy" id="51811"/>
    <lineage>
        <taxon>Eukaryota</taxon>
        <taxon>Metazoa</taxon>
        <taxon>Ecdysozoa</taxon>
        <taxon>Arthropoda</taxon>
        <taxon>Chelicerata</taxon>
        <taxon>Arachnida</taxon>
        <taxon>Pseudoscorpiones</taxon>
        <taxon>Cheliferoidea</taxon>
        <taxon>Chernetidae</taxon>
        <taxon>Cordylochernes</taxon>
    </lineage>
</organism>
<proteinExistence type="predicted"/>
<dbReference type="SUPFAM" id="SSF52540">
    <property type="entry name" value="P-loop containing nucleoside triphosphate hydrolases"/>
    <property type="match status" value="1"/>
</dbReference>
<sequence length="169" mass="19286">MVILRRCSHVLEAQILTETKVRHMHWYTKISLAPLDINLPFILKRCQFPLRSAFSLTINKAQGQTFARVGLLLQEPMFTHGQLFVAFPRVWALDSIHVKLNSRIYHGIKLEIRATDSQSSALQLPSIPKKVLLGLTHLNPRSMTSLPDATSAWKFLVNWFNSAIKTGRK</sequence>
<dbReference type="InterPro" id="IPR027417">
    <property type="entry name" value="P-loop_NTPase"/>
</dbReference>
<evidence type="ECO:0000313" key="1">
    <source>
        <dbReference type="EMBL" id="UYV80682.1"/>
    </source>
</evidence>
<dbReference type="Proteomes" id="UP001235939">
    <property type="component" value="Chromosome 19"/>
</dbReference>
<gene>
    <name evidence="1" type="ORF">LAZ67_19001370</name>
</gene>